<evidence type="ECO:0000313" key="4">
    <source>
        <dbReference type="Proteomes" id="UP001141806"/>
    </source>
</evidence>
<keyword evidence="4" id="KW-1185">Reference proteome</keyword>
<proteinExistence type="predicted"/>
<gene>
    <name evidence="3" type="ORF">NE237_004284</name>
</gene>
<evidence type="ECO:0000256" key="1">
    <source>
        <dbReference type="PROSITE-ProRule" id="PRU00339"/>
    </source>
</evidence>
<evidence type="ECO:0000313" key="3">
    <source>
        <dbReference type="EMBL" id="KAJ4971185.1"/>
    </source>
</evidence>
<dbReference type="SUPFAM" id="SSF48452">
    <property type="entry name" value="TPR-like"/>
    <property type="match status" value="1"/>
</dbReference>
<dbReference type="Proteomes" id="UP001141806">
    <property type="component" value="Unassembled WGS sequence"/>
</dbReference>
<name>A0A9Q0QT79_9MAGN</name>
<dbReference type="OrthoDB" id="1926212at2759"/>
<keyword evidence="1" id="KW-0802">TPR repeat</keyword>
<dbReference type="EMBL" id="JAMYWD010000005">
    <property type="protein sequence ID" value="KAJ4971185.1"/>
    <property type="molecule type" value="Genomic_DNA"/>
</dbReference>
<evidence type="ECO:0000259" key="2">
    <source>
        <dbReference type="Pfam" id="PF00856"/>
    </source>
</evidence>
<dbReference type="InterPro" id="IPR001214">
    <property type="entry name" value="SET_dom"/>
</dbReference>
<reference evidence="3" key="1">
    <citation type="journal article" date="2023" name="Plant J.">
        <title>The genome of the king protea, Protea cynaroides.</title>
        <authorList>
            <person name="Chang J."/>
            <person name="Duong T.A."/>
            <person name="Schoeman C."/>
            <person name="Ma X."/>
            <person name="Roodt D."/>
            <person name="Barker N."/>
            <person name="Li Z."/>
            <person name="Van de Peer Y."/>
            <person name="Mizrachi E."/>
        </authorList>
    </citation>
    <scope>NUCLEOTIDE SEQUENCE</scope>
    <source>
        <tissue evidence="3">Young leaves</tissue>
    </source>
</reference>
<dbReference type="AlphaFoldDB" id="A0A9Q0QT79"/>
<comment type="caution">
    <text evidence="3">The sequence shown here is derived from an EMBL/GenBank/DDBJ whole genome shotgun (WGS) entry which is preliminary data.</text>
</comment>
<sequence>MTLCCKNTKAALDFKQKGNECFSSGDYVKASTLYSQGLRFAPMDADDADKSLVTMLYANRASSLHKLGLLVECIRDCSRAVLLSPSYAKAWYRRGKANSSMGNYEDAIRDLNVALDMELSVCGKAKITCEIDTILSHYRRAKGTISSWDNSSERNFGSYSNSVSMINEARPKVLHCVSTPTKGRGMASSVDIAEASLVHTEEPYAAIILKHCRETHCHFCLNELPADIVPCSACSISLYCSQHCQEQSGGHIGSSPNNSSVFENISKDVEKYLAEITLASNLGYIVAGANIDRITEHKHECGGVHWPVVLPSEIVLAGRILVKSIEQRKQSSWTTKLIESLDLFHNYAQMTPESKLELHIYSIVLSYCLQRYYGSVFPLTGTSVSQVVILISQIKVNSMAVVHMKSVDEYGPLKQPGLQSSGVTNVEQVRVGLAIYSTGSLFNHSCQPNIHAYFLSRTLFIRSIEFVVAGEPLELSYGPQIGKMTLIDRHQSLEDQYAFTCQCNGCSELNLSDVVVNAFRCVEPNCFGAISDICMAKHEKEKVSFGHSVSTTCSFDCHLPVDKLKAEDVDKVAHILFQQADGALRIHPGYCLNCGSQRDLESSHATAKQARIYIKRLRDAIYSNQVSINALSDALQSLDMLRSTMHAYNKEIAEAEDIIAEAFCSLGEFQAAMDHCKASIEILEKLYHTNHIVIGNELVKLASIQLSLGESTVFESINRLEKIFSVHYGPHATRIFPYLQTLKGESSKLTE</sequence>
<protein>
    <recommendedName>
        <fullName evidence="2">SET domain-containing protein</fullName>
    </recommendedName>
</protein>
<dbReference type="SUPFAM" id="SSF82199">
    <property type="entry name" value="SET domain"/>
    <property type="match status" value="1"/>
</dbReference>
<dbReference type="SMART" id="SM00028">
    <property type="entry name" value="TPR"/>
    <property type="match status" value="4"/>
</dbReference>
<feature type="repeat" description="TPR" evidence="1">
    <location>
        <begin position="88"/>
        <end position="121"/>
    </location>
</feature>
<dbReference type="PANTHER" id="PTHR47337">
    <property type="entry name" value="TETRATRICOPEPTIDE REPEAT (TPR)-LIKE SUPERFAMILY PROTEIN"/>
    <property type="match status" value="1"/>
</dbReference>
<dbReference type="Gene3D" id="2.170.270.10">
    <property type="entry name" value="SET domain"/>
    <property type="match status" value="1"/>
</dbReference>
<accession>A0A9Q0QT79</accession>
<dbReference type="PROSITE" id="PS50005">
    <property type="entry name" value="TPR"/>
    <property type="match status" value="1"/>
</dbReference>
<dbReference type="InterPro" id="IPR011990">
    <property type="entry name" value="TPR-like_helical_dom_sf"/>
</dbReference>
<feature type="domain" description="SET" evidence="2">
    <location>
        <begin position="427"/>
        <end position="478"/>
    </location>
</feature>
<dbReference type="PANTHER" id="PTHR47337:SF1">
    <property type="entry name" value="TETRATRICOPEPTIDE REPEAT (TPR)-LIKE SUPERFAMILY PROTEIN"/>
    <property type="match status" value="1"/>
</dbReference>
<dbReference type="Gene3D" id="1.25.40.10">
    <property type="entry name" value="Tetratricopeptide repeat domain"/>
    <property type="match status" value="2"/>
</dbReference>
<organism evidence="3 4">
    <name type="scientific">Protea cynaroides</name>
    <dbReference type="NCBI Taxonomy" id="273540"/>
    <lineage>
        <taxon>Eukaryota</taxon>
        <taxon>Viridiplantae</taxon>
        <taxon>Streptophyta</taxon>
        <taxon>Embryophyta</taxon>
        <taxon>Tracheophyta</taxon>
        <taxon>Spermatophyta</taxon>
        <taxon>Magnoliopsida</taxon>
        <taxon>Proteales</taxon>
        <taxon>Proteaceae</taxon>
        <taxon>Protea</taxon>
    </lineage>
</organism>
<dbReference type="InterPro" id="IPR046341">
    <property type="entry name" value="SET_dom_sf"/>
</dbReference>
<dbReference type="Pfam" id="PF00856">
    <property type="entry name" value="SET"/>
    <property type="match status" value="1"/>
</dbReference>
<dbReference type="InterPro" id="IPR019734">
    <property type="entry name" value="TPR_rpt"/>
</dbReference>